<feature type="domain" description="Rhodopsin" evidence="7">
    <location>
        <begin position="8"/>
        <end position="247"/>
    </location>
</feature>
<keyword evidence="9" id="KW-1185">Reference proteome</keyword>
<dbReference type="Pfam" id="PF20684">
    <property type="entry name" value="Fung_rhodopsin"/>
    <property type="match status" value="1"/>
</dbReference>
<dbReference type="Proteomes" id="UP000007322">
    <property type="component" value="Chromosome 1"/>
</dbReference>
<dbReference type="OMA" id="LPWRILM"/>
<evidence type="ECO:0000256" key="5">
    <source>
        <dbReference type="ARBA" id="ARBA00038359"/>
    </source>
</evidence>
<dbReference type="AlphaFoldDB" id="G2Q5J6"/>
<feature type="transmembrane region" description="Helical" evidence="6">
    <location>
        <begin position="144"/>
        <end position="171"/>
    </location>
</feature>
<evidence type="ECO:0000259" key="7">
    <source>
        <dbReference type="Pfam" id="PF20684"/>
    </source>
</evidence>
<dbReference type="InterPro" id="IPR049326">
    <property type="entry name" value="Rhodopsin_dom_fungi"/>
</dbReference>
<accession>G2Q5J6</accession>
<dbReference type="VEuPathDB" id="FungiDB:MYCTH_2297381"/>
<dbReference type="eggNOG" id="ENOG502RUFW">
    <property type="taxonomic scope" value="Eukaryota"/>
</dbReference>
<keyword evidence="4 6" id="KW-0472">Membrane</keyword>
<comment type="subcellular location">
    <subcellularLocation>
        <location evidence="1">Membrane</location>
        <topology evidence="1">Multi-pass membrane protein</topology>
    </subcellularLocation>
</comment>
<dbReference type="EMBL" id="CP003002">
    <property type="protein sequence ID" value="AEO54629.1"/>
    <property type="molecule type" value="Genomic_DNA"/>
</dbReference>
<feature type="transmembrane region" description="Helical" evidence="6">
    <location>
        <begin position="223"/>
        <end position="247"/>
    </location>
</feature>
<dbReference type="OrthoDB" id="3923077at2759"/>
<gene>
    <name evidence="8" type="ORF">MYCTH_2297381</name>
</gene>
<comment type="similarity">
    <text evidence="5">Belongs to the SAT4 family.</text>
</comment>
<feature type="transmembrane region" description="Helical" evidence="6">
    <location>
        <begin position="21"/>
        <end position="43"/>
    </location>
</feature>
<keyword evidence="3 6" id="KW-1133">Transmembrane helix</keyword>
<sequence length="320" mass="35553">MSLLFMALRFWCKRRYHKVIGLDDYILIFSWMLLALYVALTIASTRWGVGRHLDSVSLDDSIAAGRLLFVAEFFAILAVAVSKTSFAVTLLRFAFERWHRVFLWSVIVSVNMAMWSCAALLLAQCQPTEKLWDVELDGSCWPRAVYTAYSIFAGSWSAAMDFALAIFPWVLIWPMRIQTAEKIGVGIAMSLGVLAGVTAVIKTTFLPMAGKPKSDFTYVSTDLIIWAAAEAAVIISAASIPFMRPLLLNTCRSIRGRHIALRGEIQGSRDSTQVAGSETGRWTVRREVEHSHWCVLKKIAERGGGITSSATRSSNTQAMD</sequence>
<evidence type="ECO:0000256" key="3">
    <source>
        <dbReference type="ARBA" id="ARBA00022989"/>
    </source>
</evidence>
<evidence type="ECO:0000256" key="1">
    <source>
        <dbReference type="ARBA" id="ARBA00004141"/>
    </source>
</evidence>
<evidence type="ECO:0000256" key="4">
    <source>
        <dbReference type="ARBA" id="ARBA00023136"/>
    </source>
</evidence>
<dbReference type="RefSeq" id="XP_003659874.1">
    <property type="nucleotide sequence ID" value="XM_003659826.1"/>
</dbReference>
<feature type="transmembrane region" description="Helical" evidence="6">
    <location>
        <begin position="101"/>
        <end position="124"/>
    </location>
</feature>
<dbReference type="InterPro" id="IPR052337">
    <property type="entry name" value="SAT4-like"/>
</dbReference>
<dbReference type="InParanoid" id="G2Q5J6"/>
<dbReference type="GeneID" id="11513125"/>
<reference evidence="8 9" key="1">
    <citation type="journal article" date="2011" name="Nat. Biotechnol.">
        <title>Comparative genomic analysis of the thermophilic biomass-degrading fungi Myceliophthora thermophila and Thielavia terrestris.</title>
        <authorList>
            <person name="Berka R.M."/>
            <person name="Grigoriev I.V."/>
            <person name="Otillar R."/>
            <person name="Salamov A."/>
            <person name="Grimwood J."/>
            <person name="Reid I."/>
            <person name="Ishmael N."/>
            <person name="John T."/>
            <person name="Darmond C."/>
            <person name="Moisan M.-C."/>
            <person name="Henrissat B."/>
            <person name="Coutinho P.M."/>
            <person name="Lombard V."/>
            <person name="Natvig D.O."/>
            <person name="Lindquist E."/>
            <person name="Schmutz J."/>
            <person name="Lucas S."/>
            <person name="Harris P."/>
            <person name="Powlowski J."/>
            <person name="Bellemare A."/>
            <person name="Taylor D."/>
            <person name="Butler G."/>
            <person name="de Vries R.P."/>
            <person name="Allijn I.E."/>
            <person name="van den Brink J."/>
            <person name="Ushinsky S."/>
            <person name="Storms R."/>
            <person name="Powell A.J."/>
            <person name="Paulsen I.T."/>
            <person name="Elbourne L.D.H."/>
            <person name="Baker S.E."/>
            <person name="Magnuson J."/>
            <person name="LaBoissiere S."/>
            <person name="Clutterbuck A.J."/>
            <person name="Martinez D."/>
            <person name="Wogulis M."/>
            <person name="de Leon A.L."/>
            <person name="Rey M.W."/>
            <person name="Tsang A."/>
        </authorList>
    </citation>
    <scope>NUCLEOTIDE SEQUENCE [LARGE SCALE GENOMIC DNA]</scope>
    <source>
        <strain evidence="9">ATCC 42464 / BCRC 31852 / DSM 1799</strain>
    </source>
</reference>
<feature type="transmembrane region" description="Helical" evidence="6">
    <location>
        <begin position="63"/>
        <end position="81"/>
    </location>
</feature>
<protein>
    <recommendedName>
        <fullName evidence="7">Rhodopsin domain-containing protein</fullName>
    </recommendedName>
</protein>
<name>G2Q5J6_THET4</name>
<evidence type="ECO:0000256" key="6">
    <source>
        <dbReference type="SAM" id="Phobius"/>
    </source>
</evidence>
<evidence type="ECO:0000313" key="9">
    <source>
        <dbReference type="Proteomes" id="UP000007322"/>
    </source>
</evidence>
<evidence type="ECO:0000313" key="8">
    <source>
        <dbReference type="EMBL" id="AEO54629.1"/>
    </source>
</evidence>
<feature type="transmembrane region" description="Helical" evidence="6">
    <location>
        <begin position="183"/>
        <end position="203"/>
    </location>
</feature>
<dbReference type="PANTHER" id="PTHR33048">
    <property type="entry name" value="PTH11-LIKE INTEGRAL MEMBRANE PROTEIN (AFU_ORTHOLOGUE AFUA_5G11245)"/>
    <property type="match status" value="1"/>
</dbReference>
<dbReference type="KEGG" id="mtm:MYCTH_2297381"/>
<dbReference type="PANTHER" id="PTHR33048:SF42">
    <property type="entry name" value="INTEGRAL MEMBRANE PROTEIN"/>
    <property type="match status" value="1"/>
</dbReference>
<evidence type="ECO:0000256" key="2">
    <source>
        <dbReference type="ARBA" id="ARBA00022692"/>
    </source>
</evidence>
<keyword evidence="2 6" id="KW-0812">Transmembrane</keyword>
<organism evidence="8 9">
    <name type="scientific">Thermothelomyces thermophilus (strain ATCC 42464 / BCRC 31852 / DSM 1799)</name>
    <name type="common">Sporotrichum thermophile</name>
    <dbReference type="NCBI Taxonomy" id="573729"/>
    <lineage>
        <taxon>Eukaryota</taxon>
        <taxon>Fungi</taxon>
        <taxon>Dikarya</taxon>
        <taxon>Ascomycota</taxon>
        <taxon>Pezizomycotina</taxon>
        <taxon>Sordariomycetes</taxon>
        <taxon>Sordariomycetidae</taxon>
        <taxon>Sordariales</taxon>
        <taxon>Chaetomiaceae</taxon>
        <taxon>Thermothelomyces</taxon>
    </lineage>
</organism>
<dbReference type="HOGENOM" id="CLU_028200_3_0_1"/>
<proteinExistence type="inferred from homology"/>
<dbReference type="GO" id="GO:0016020">
    <property type="term" value="C:membrane"/>
    <property type="evidence" value="ECO:0007669"/>
    <property type="project" value="UniProtKB-SubCell"/>
</dbReference>